<reference evidence="9" key="1">
    <citation type="submission" date="2011-05" db="EMBL/GenBank/DDBJ databases">
        <authorList>
            <person name="Richards S.R."/>
            <person name="Qu J."/>
            <person name="Jiang H."/>
            <person name="Jhangiani S.N."/>
            <person name="Agravi P."/>
            <person name="Goodspeed R."/>
            <person name="Gross S."/>
            <person name="Mandapat C."/>
            <person name="Jackson L."/>
            <person name="Mathew T."/>
            <person name="Pu L."/>
            <person name="Thornton R."/>
            <person name="Saada N."/>
            <person name="Wilczek-Boney K.B."/>
            <person name="Lee S."/>
            <person name="Kovar C."/>
            <person name="Wu Y."/>
            <person name="Scherer S.E."/>
            <person name="Worley K.C."/>
            <person name="Muzny D.M."/>
            <person name="Gibbs R."/>
        </authorList>
    </citation>
    <scope>NUCLEOTIDE SEQUENCE</scope>
    <source>
        <strain evidence="9">Brora</strain>
    </source>
</reference>
<feature type="region of interest" description="Disordered" evidence="6">
    <location>
        <begin position="186"/>
        <end position="213"/>
    </location>
</feature>
<keyword evidence="4" id="KW-0027">Amidation</keyword>
<accession>T1JBI0</accession>
<name>T1JBI0_STRMM</name>
<keyword evidence="5" id="KW-0527">Neuropeptide</keyword>
<evidence type="ECO:0000256" key="3">
    <source>
        <dbReference type="ARBA" id="ARBA00022525"/>
    </source>
</evidence>
<evidence type="ECO:0000256" key="6">
    <source>
        <dbReference type="SAM" id="MobiDB-lite"/>
    </source>
</evidence>
<dbReference type="Proteomes" id="UP000014500">
    <property type="component" value="Unassembled WGS sequence"/>
</dbReference>
<feature type="compositionally biased region" description="Polar residues" evidence="6">
    <location>
        <begin position="196"/>
        <end position="207"/>
    </location>
</feature>
<dbReference type="InterPro" id="IPR051041">
    <property type="entry name" value="FMRFamide-related_np"/>
</dbReference>
<dbReference type="HOGENOM" id="CLU_1295828_0_0_1"/>
<evidence type="ECO:0000256" key="2">
    <source>
        <dbReference type="ARBA" id="ARBA00006356"/>
    </source>
</evidence>
<dbReference type="STRING" id="126957.T1JBI0"/>
<protein>
    <recommendedName>
        <fullName evidence="10">FMRFamide</fullName>
    </recommendedName>
</protein>
<dbReference type="Pfam" id="PF01581">
    <property type="entry name" value="FARP"/>
    <property type="match status" value="4"/>
</dbReference>
<dbReference type="InterPro" id="IPR002544">
    <property type="entry name" value="FMRFamid-related_peptide-like"/>
</dbReference>
<evidence type="ECO:0000313" key="8">
    <source>
        <dbReference type="EnsemblMetazoa" id="SMAR011126-PA"/>
    </source>
</evidence>
<keyword evidence="9" id="KW-1185">Reference proteome</keyword>
<keyword evidence="7" id="KW-0732">Signal</keyword>
<dbReference type="PANTHER" id="PTHR20986:SF24">
    <property type="entry name" value="FMRFAMIDE-LIKE NEUROPEPTIDES 1"/>
    <property type="match status" value="1"/>
</dbReference>
<keyword evidence="3" id="KW-0964">Secreted</keyword>
<dbReference type="PANTHER" id="PTHR20986">
    <property type="entry name" value="FMRFAMIDE-RELATED PEPTIDES"/>
    <property type="match status" value="1"/>
</dbReference>
<feature type="signal peptide" evidence="7">
    <location>
        <begin position="1"/>
        <end position="17"/>
    </location>
</feature>
<reference evidence="8" key="2">
    <citation type="submission" date="2015-02" db="UniProtKB">
        <authorList>
            <consortium name="EnsemblMetazoa"/>
        </authorList>
    </citation>
    <scope>IDENTIFICATION</scope>
</reference>
<dbReference type="GO" id="GO:0005576">
    <property type="term" value="C:extracellular region"/>
    <property type="evidence" value="ECO:0007669"/>
    <property type="project" value="UniProtKB-SubCell"/>
</dbReference>
<comment type="similarity">
    <text evidence="2">Belongs to the FARP (FMRFamide related peptide) family.</text>
</comment>
<evidence type="ECO:0000313" key="9">
    <source>
        <dbReference type="Proteomes" id="UP000014500"/>
    </source>
</evidence>
<evidence type="ECO:0008006" key="10">
    <source>
        <dbReference type="Google" id="ProtNLM"/>
    </source>
</evidence>
<evidence type="ECO:0000256" key="4">
    <source>
        <dbReference type="ARBA" id="ARBA00022815"/>
    </source>
</evidence>
<dbReference type="AlphaFoldDB" id="T1JBI0"/>
<evidence type="ECO:0000256" key="5">
    <source>
        <dbReference type="ARBA" id="ARBA00023320"/>
    </source>
</evidence>
<dbReference type="GO" id="GO:0007218">
    <property type="term" value="P:neuropeptide signaling pathway"/>
    <property type="evidence" value="ECO:0007669"/>
    <property type="project" value="UniProtKB-KW"/>
</dbReference>
<sequence>MQQVLLSFLVVTIPALAIPVSARCFLQPSLGGVPNENSSPLLCTLMSSRESADEVSEDDDKLMDSDALEPINNELTSEENSMDDDQKDALLRSLRQEPGHKFLRFGRASSNHNFLRFGRDPEHKFLRFGRDQHKFLRFGRSVANGEENRLRLRENQSKMTVLPMFMRLGRGPEHVFMRFGRQGSNSEGHKFMRFGRTQNDTPVQDENTQQEKA</sequence>
<evidence type="ECO:0000256" key="7">
    <source>
        <dbReference type="SAM" id="SignalP"/>
    </source>
</evidence>
<proteinExistence type="inferred from homology"/>
<dbReference type="EnsemblMetazoa" id="SMAR011126-RA">
    <property type="protein sequence ID" value="SMAR011126-PA"/>
    <property type="gene ID" value="SMAR011126"/>
</dbReference>
<evidence type="ECO:0000256" key="1">
    <source>
        <dbReference type="ARBA" id="ARBA00004613"/>
    </source>
</evidence>
<comment type="subcellular location">
    <subcellularLocation>
        <location evidence="1">Secreted</location>
    </subcellularLocation>
</comment>
<dbReference type="eggNOG" id="ENOG502SDD0">
    <property type="taxonomic scope" value="Eukaryota"/>
</dbReference>
<organism evidence="8 9">
    <name type="scientific">Strigamia maritima</name>
    <name type="common">European centipede</name>
    <name type="synonym">Geophilus maritimus</name>
    <dbReference type="NCBI Taxonomy" id="126957"/>
    <lineage>
        <taxon>Eukaryota</taxon>
        <taxon>Metazoa</taxon>
        <taxon>Ecdysozoa</taxon>
        <taxon>Arthropoda</taxon>
        <taxon>Myriapoda</taxon>
        <taxon>Chilopoda</taxon>
        <taxon>Pleurostigmophora</taxon>
        <taxon>Geophilomorpha</taxon>
        <taxon>Linotaeniidae</taxon>
        <taxon>Strigamia</taxon>
    </lineage>
</organism>
<dbReference type="EMBL" id="JH432010">
    <property type="status" value="NOT_ANNOTATED_CDS"/>
    <property type="molecule type" value="Genomic_DNA"/>
</dbReference>
<dbReference type="PhylomeDB" id="T1JBI0"/>
<feature type="chain" id="PRO_5004590467" description="FMRFamide" evidence="7">
    <location>
        <begin position="18"/>
        <end position="213"/>
    </location>
</feature>